<evidence type="ECO:0000313" key="2">
    <source>
        <dbReference type="Proteomes" id="UP000437736"/>
    </source>
</evidence>
<keyword evidence="2" id="KW-1185">Reference proteome</keyword>
<evidence type="ECO:0008006" key="3">
    <source>
        <dbReference type="Google" id="ProtNLM"/>
    </source>
</evidence>
<organism evidence="1 2">
    <name type="scientific">Acidiferrimicrobium australe</name>
    <dbReference type="NCBI Taxonomy" id="2664430"/>
    <lineage>
        <taxon>Bacteria</taxon>
        <taxon>Bacillati</taxon>
        <taxon>Actinomycetota</taxon>
        <taxon>Acidimicrobiia</taxon>
        <taxon>Acidimicrobiales</taxon>
        <taxon>Acidimicrobiaceae</taxon>
        <taxon>Acidiferrimicrobium</taxon>
    </lineage>
</organism>
<dbReference type="PROSITE" id="PS51257">
    <property type="entry name" value="PROKAR_LIPOPROTEIN"/>
    <property type="match status" value="1"/>
</dbReference>
<dbReference type="Proteomes" id="UP000437736">
    <property type="component" value="Unassembled WGS sequence"/>
</dbReference>
<dbReference type="PANTHER" id="PTHR47197:SF3">
    <property type="entry name" value="DIHYDRO-HEME D1 DEHYDROGENASE"/>
    <property type="match status" value="1"/>
</dbReference>
<evidence type="ECO:0000313" key="1">
    <source>
        <dbReference type="EMBL" id="MST31828.1"/>
    </source>
</evidence>
<dbReference type="SUPFAM" id="SSF51004">
    <property type="entry name" value="C-terminal (heme d1) domain of cytochrome cd1-nitrite reductase"/>
    <property type="match status" value="1"/>
</dbReference>
<reference evidence="1 2" key="1">
    <citation type="submission" date="2019-11" db="EMBL/GenBank/DDBJ databases">
        <title>Acidiferrimicrobium australis gen. nov., sp. nov., an acidophilic and obligately heterotrophic, member of the Actinobacteria that catalyses dissimilatory oxido- reduction of iron isolated from metal-rich acidic water in Chile.</title>
        <authorList>
            <person name="Gonzalez D."/>
            <person name="Huber K."/>
            <person name="Hedrich S."/>
            <person name="Rojas-Villalobos C."/>
            <person name="Quatrini R."/>
            <person name="Dinamarca M.A."/>
            <person name="Schwarz A."/>
            <person name="Canales C."/>
            <person name="Nancucheo I."/>
        </authorList>
    </citation>
    <scope>NUCLEOTIDE SEQUENCE [LARGE SCALE GENOMIC DNA]</scope>
    <source>
        <strain evidence="1 2">USS-CCA1</strain>
    </source>
</reference>
<accession>A0ABW9QQR0</accession>
<gene>
    <name evidence="1" type="ORF">GHK86_03685</name>
</gene>
<dbReference type="Gene3D" id="2.130.10.10">
    <property type="entry name" value="YVTN repeat-like/Quinoprotein amine dehydrogenase"/>
    <property type="match status" value="2"/>
</dbReference>
<protein>
    <recommendedName>
        <fullName evidence="3">Beta-propeller fold lactonase family protein</fullName>
    </recommendedName>
</protein>
<dbReference type="EMBL" id="WJHE01000150">
    <property type="protein sequence ID" value="MST31828.1"/>
    <property type="molecule type" value="Genomic_DNA"/>
</dbReference>
<comment type="caution">
    <text evidence="1">The sequence shown here is derived from an EMBL/GenBank/DDBJ whole genome shotgun (WGS) entry which is preliminary data.</text>
</comment>
<name>A0ABW9QQR0_9ACTN</name>
<sequence>MAGVHRRTRRAQRVLAVLGVLLAGGGLAGCGPSRATQPSASVPTPEKLARCTHTTAIAPRLSPPRPMATVPGPPGFPSTPVGVVADRGWAFVTEMAGYRPDTGLVSVLRLTPGTGRVARTVAVPGVPFGAALADRNLLLIANYAGGLDLLDVRRLETGQLTPLVGTLRSPGSGDAEVAVDGAYAFVSEENSADVAVYRLSAPGPDLSGRLRRPGRLVGEVPVGPRPVGLAVDRQDHTLYVVSQAGGPSGQGVLTAVGLGLAEHHPAAAAEGTVPAGCDPVRVALSAHGALAWVTDRGANAVLAFRLDPRRRSPGTLVAAARVGPAPVGITVVDHGAVLLVADSNRFAQPERRQTLAALDAADLLARRPSLIGYLPAGAFPRQFSTDPTGDVLFTNFDSLTVGILSPTDLSWLRHQRPT</sequence>
<dbReference type="InterPro" id="IPR011048">
    <property type="entry name" value="Haem_d1_sf"/>
</dbReference>
<proteinExistence type="predicted"/>
<dbReference type="PANTHER" id="PTHR47197">
    <property type="entry name" value="PROTEIN NIRF"/>
    <property type="match status" value="1"/>
</dbReference>
<dbReference type="InterPro" id="IPR015943">
    <property type="entry name" value="WD40/YVTN_repeat-like_dom_sf"/>
</dbReference>
<dbReference type="InterPro" id="IPR051200">
    <property type="entry name" value="Host-pathogen_enzymatic-act"/>
</dbReference>